<dbReference type="CDD" id="cd07012">
    <property type="entry name" value="PBP2_Bug_TTT"/>
    <property type="match status" value="1"/>
</dbReference>
<dbReference type="AlphaFoldDB" id="A0A1W6YZ60"/>
<sequence>MAGAAAPGRPPGSLVPDLKAHAGDAARMEARVRRNAPARRAAPARISFIRSTETSMKKFEGAVKALGIAIALSLGAHSAAAQTYPDKPIRLVVPYPPGGNLDITTRAITTAMARHLKQSIVVENLGGAGGSIGAGNVARAAPDGYTVLSTTIVPLVVNPTLVPGTKVKLGDFDPVGMLAVVPSVLEVNAKNKQGIKDFKSFIAYAKAHPGELAVAHSGTGTTNHIAGLLIEQDFGIKLNPIPYKGSAPALADLLGNQVDGMVDQLTSSQPQIQTGALNALAVTSARRVAQLPDVPTVAELGKPDFEMVTYSALMTPKGTPLAVRQVLNQALAKAVADPEVQRQLQNIGSEVVPSTIDQTAQIFAKEEAKLQPLLSSGVLKPESAR</sequence>
<dbReference type="PANTHER" id="PTHR42928">
    <property type="entry name" value="TRICARBOXYLATE-BINDING PROTEIN"/>
    <property type="match status" value="1"/>
</dbReference>
<comment type="similarity">
    <text evidence="1">Belongs to the UPF0065 (bug) family.</text>
</comment>
<evidence type="ECO:0008006" key="4">
    <source>
        <dbReference type="Google" id="ProtNLM"/>
    </source>
</evidence>
<keyword evidence="3" id="KW-1185">Reference proteome</keyword>
<gene>
    <name evidence="2" type="ORF">CAL13_06370</name>
</gene>
<reference evidence="2 3" key="1">
    <citation type="submission" date="2017-05" db="EMBL/GenBank/DDBJ databases">
        <title>Complete and WGS of Bordetella genogroups.</title>
        <authorList>
            <person name="Spilker T."/>
            <person name="LiPuma J."/>
        </authorList>
    </citation>
    <scope>NUCLEOTIDE SEQUENCE [LARGE SCALE GENOMIC DNA]</scope>
    <source>
        <strain evidence="2 3">AU17164</strain>
    </source>
</reference>
<protein>
    <recommendedName>
        <fullName evidence="4">ABC transporter substrate-binding protein</fullName>
    </recommendedName>
</protein>
<organism evidence="2 3">
    <name type="scientific">Bordetella genomosp. 9</name>
    <dbReference type="NCBI Taxonomy" id="1416803"/>
    <lineage>
        <taxon>Bacteria</taxon>
        <taxon>Pseudomonadati</taxon>
        <taxon>Pseudomonadota</taxon>
        <taxon>Betaproteobacteria</taxon>
        <taxon>Burkholderiales</taxon>
        <taxon>Alcaligenaceae</taxon>
        <taxon>Bordetella</taxon>
    </lineage>
</organism>
<evidence type="ECO:0000256" key="1">
    <source>
        <dbReference type="ARBA" id="ARBA00006987"/>
    </source>
</evidence>
<accession>A0A1W6YZ60</accession>
<dbReference type="SUPFAM" id="SSF53850">
    <property type="entry name" value="Periplasmic binding protein-like II"/>
    <property type="match status" value="1"/>
</dbReference>
<evidence type="ECO:0000313" key="2">
    <source>
        <dbReference type="EMBL" id="ARP85873.1"/>
    </source>
</evidence>
<dbReference type="Gene3D" id="3.40.190.150">
    <property type="entry name" value="Bordetella uptake gene, domain 1"/>
    <property type="match status" value="1"/>
</dbReference>
<evidence type="ECO:0000313" key="3">
    <source>
        <dbReference type="Proteomes" id="UP000194139"/>
    </source>
</evidence>
<dbReference type="PANTHER" id="PTHR42928:SF5">
    <property type="entry name" value="BLR1237 PROTEIN"/>
    <property type="match status" value="1"/>
</dbReference>
<dbReference type="Pfam" id="PF03401">
    <property type="entry name" value="TctC"/>
    <property type="match status" value="1"/>
</dbReference>
<name>A0A1W6YZ60_9BORD</name>
<dbReference type="EMBL" id="CP021109">
    <property type="protein sequence ID" value="ARP85873.1"/>
    <property type="molecule type" value="Genomic_DNA"/>
</dbReference>
<proteinExistence type="inferred from homology"/>
<dbReference type="Proteomes" id="UP000194139">
    <property type="component" value="Chromosome"/>
</dbReference>
<dbReference type="InterPro" id="IPR042100">
    <property type="entry name" value="Bug_dom1"/>
</dbReference>
<dbReference type="InterPro" id="IPR005064">
    <property type="entry name" value="BUG"/>
</dbReference>
<dbReference type="Gene3D" id="3.40.190.10">
    <property type="entry name" value="Periplasmic binding protein-like II"/>
    <property type="match status" value="1"/>
</dbReference>